<proteinExistence type="predicted"/>
<sequence length="174" mass="20428">MAKNGFSSDEQRNETIKKYRNSEKGKATSRKAVAKSNSKKFIRELADEEELKELLYIMKEREDMNENLKKQIDDGIVKIEKIGEWKEADFLKIVAEASRETKKYFIQKKDERDLKSIIKNAVRDLNNREEVLNTMTLLSVKTGIYYGNFIYRIMENYEKEHNAVVAFFLELQGA</sequence>
<name>E5BET6_9FUSO</name>
<evidence type="ECO:0000313" key="3">
    <source>
        <dbReference type="Proteomes" id="UP000002975"/>
    </source>
</evidence>
<feature type="compositionally biased region" description="Basic and acidic residues" evidence="1">
    <location>
        <begin position="9"/>
        <end position="26"/>
    </location>
</feature>
<dbReference type="EMBL" id="GG657971">
    <property type="protein sequence ID" value="EFS20617.1"/>
    <property type="molecule type" value="Genomic_DNA"/>
</dbReference>
<organism evidence="2 3">
    <name type="scientific">Fusobacterium gonidiaformans 3-1-5R</name>
    <dbReference type="NCBI Taxonomy" id="469605"/>
    <lineage>
        <taxon>Bacteria</taxon>
        <taxon>Fusobacteriati</taxon>
        <taxon>Fusobacteriota</taxon>
        <taxon>Fusobacteriia</taxon>
        <taxon>Fusobacteriales</taxon>
        <taxon>Fusobacteriaceae</taxon>
        <taxon>Fusobacterium</taxon>
    </lineage>
</organism>
<feature type="compositionally biased region" description="Basic residues" evidence="1">
    <location>
        <begin position="27"/>
        <end position="38"/>
    </location>
</feature>
<dbReference type="RefSeq" id="WP_008800696.1">
    <property type="nucleotide sequence ID" value="NZ_GG657971.1"/>
</dbReference>
<dbReference type="AlphaFoldDB" id="E5BET6"/>
<keyword evidence="3" id="KW-1185">Reference proteome</keyword>
<gene>
    <name evidence="2" type="ORF">FSBG_00114</name>
</gene>
<feature type="region of interest" description="Disordered" evidence="1">
    <location>
        <begin position="1"/>
        <end position="38"/>
    </location>
</feature>
<dbReference type="HOGENOM" id="CLU_1537864_0_0_0"/>
<reference evidence="2 3" key="1">
    <citation type="submission" date="2009-02" db="EMBL/GenBank/DDBJ databases">
        <title>The Genome Sequence of Fusobacterium sp. 3_1_5R.</title>
        <authorList>
            <consortium name="The Broad Institute Genome Sequencing Platform"/>
            <person name="Ward D."/>
            <person name="Young S.K."/>
            <person name="Kodira C.D."/>
            <person name="Zeng Q."/>
            <person name="Koehrsen M."/>
            <person name="Alvarado L."/>
            <person name="Berlin A."/>
            <person name="Borenstein D."/>
            <person name="Chen Z."/>
            <person name="Engels R."/>
            <person name="Freedman E."/>
            <person name="Gellesch M."/>
            <person name="Goldberg J."/>
            <person name="Griggs A."/>
            <person name="Gujja S."/>
            <person name="Heiman D."/>
            <person name="Hepburn T."/>
            <person name="Howarth C."/>
            <person name="Jen D."/>
            <person name="Larson L."/>
            <person name="Lewis B."/>
            <person name="Mehta T."/>
            <person name="Park D."/>
            <person name="Pearson M."/>
            <person name="Roberts A."/>
            <person name="Saif S."/>
            <person name="Shea T."/>
            <person name="Shenoy N."/>
            <person name="Sisk P."/>
            <person name="Stolte C."/>
            <person name="Sykes S."/>
            <person name="Walk T."/>
            <person name="White J."/>
            <person name="Yandava C."/>
            <person name="Allen-Vercoe E."/>
            <person name="Strauss J."/>
            <person name="Ambrose C."/>
            <person name="Lander E."/>
            <person name="Nusbaum C."/>
            <person name="Galagan J."/>
            <person name="Birren B."/>
        </authorList>
    </citation>
    <scope>NUCLEOTIDE SEQUENCE [LARGE SCALE GENOMIC DNA]</scope>
    <source>
        <strain evidence="2 3">3_1_5R</strain>
    </source>
</reference>
<evidence type="ECO:0000313" key="2">
    <source>
        <dbReference type="EMBL" id="EFS20617.1"/>
    </source>
</evidence>
<dbReference type="Proteomes" id="UP000002975">
    <property type="component" value="Unassembled WGS sequence"/>
</dbReference>
<dbReference type="BioCyc" id="FSP469605-HMP:GTSP-115-MONOMER"/>
<accession>E5BET6</accession>
<protein>
    <submittedName>
        <fullName evidence="2">Uncharacterized protein</fullName>
    </submittedName>
</protein>
<evidence type="ECO:0000256" key="1">
    <source>
        <dbReference type="SAM" id="MobiDB-lite"/>
    </source>
</evidence>